<evidence type="ECO:0000256" key="2">
    <source>
        <dbReference type="ARBA" id="ARBA00022649"/>
    </source>
</evidence>
<dbReference type="Gene3D" id="2.30.30.110">
    <property type="match status" value="1"/>
</dbReference>
<dbReference type="InterPro" id="IPR003477">
    <property type="entry name" value="PemK-like"/>
</dbReference>
<protein>
    <submittedName>
        <fullName evidence="3">PemK-like, MazF-like toxin of type II toxin-antitoxin system</fullName>
    </submittedName>
</protein>
<dbReference type="AlphaFoldDB" id="A0A1M6ITE5"/>
<name>A0A1M6ITE5_9FIRM</name>
<dbReference type="SUPFAM" id="SSF50118">
    <property type="entry name" value="Cell growth inhibitor/plasmid maintenance toxic component"/>
    <property type="match status" value="1"/>
</dbReference>
<dbReference type="RefSeq" id="WP_341349620.1">
    <property type="nucleotide sequence ID" value="NZ_FQZM01000031.1"/>
</dbReference>
<evidence type="ECO:0000256" key="1">
    <source>
        <dbReference type="ARBA" id="ARBA00007521"/>
    </source>
</evidence>
<dbReference type="InterPro" id="IPR011067">
    <property type="entry name" value="Plasmid_toxin/cell-grow_inhib"/>
</dbReference>
<dbReference type="EMBL" id="FQZM01000031">
    <property type="protein sequence ID" value="SHJ37687.1"/>
    <property type="molecule type" value="Genomic_DNA"/>
</dbReference>
<reference evidence="4" key="1">
    <citation type="submission" date="2016-11" db="EMBL/GenBank/DDBJ databases">
        <authorList>
            <person name="Varghese N."/>
            <person name="Submissions S."/>
        </authorList>
    </citation>
    <scope>NUCLEOTIDE SEQUENCE [LARGE SCALE GENOMIC DNA]</scope>
    <source>
        <strain evidence="4">DSM 16057</strain>
    </source>
</reference>
<dbReference type="GO" id="GO:0003677">
    <property type="term" value="F:DNA binding"/>
    <property type="evidence" value="ECO:0007669"/>
    <property type="project" value="InterPro"/>
</dbReference>
<sequence length="69" mass="7742">MMVKPKRGEIWLVDLNPVRGHEQAGKRPALVISIDLFKAHPDGKGRVENPPQSRLLLPARPIPASWVAW</sequence>
<comment type="similarity">
    <text evidence="1">Belongs to the PemK/MazF family.</text>
</comment>
<keyword evidence="4" id="KW-1185">Reference proteome</keyword>
<dbReference type="Proteomes" id="UP000184529">
    <property type="component" value="Unassembled WGS sequence"/>
</dbReference>
<dbReference type="STRING" id="1121432.SAMN02745219_02411"/>
<gene>
    <name evidence="3" type="ORF">SAMN02745219_02411</name>
</gene>
<dbReference type="Pfam" id="PF02452">
    <property type="entry name" value="PemK_toxin"/>
    <property type="match status" value="1"/>
</dbReference>
<evidence type="ECO:0000313" key="3">
    <source>
        <dbReference type="EMBL" id="SHJ37687.1"/>
    </source>
</evidence>
<evidence type="ECO:0000313" key="4">
    <source>
        <dbReference type="Proteomes" id="UP000184529"/>
    </source>
</evidence>
<proteinExistence type="inferred from homology"/>
<keyword evidence="2" id="KW-1277">Toxin-antitoxin system</keyword>
<organism evidence="3 4">
    <name type="scientific">Desulfofundulus thermosubterraneus DSM 16057</name>
    <dbReference type="NCBI Taxonomy" id="1121432"/>
    <lineage>
        <taxon>Bacteria</taxon>
        <taxon>Bacillati</taxon>
        <taxon>Bacillota</taxon>
        <taxon>Clostridia</taxon>
        <taxon>Eubacteriales</taxon>
        <taxon>Peptococcaceae</taxon>
        <taxon>Desulfofundulus</taxon>
    </lineage>
</organism>
<accession>A0A1M6ITE5</accession>